<comment type="caution">
    <text evidence="4">The sequence shown here is derived from an EMBL/GenBank/DDBJ whole genome shotgun (WGS) entry which is preliminary data.</text>
</comment>
<feature type="transmembrane region" description="Helical" evidence="2">
    <location>
        <begin position="432"/>
        <end position="448"/>
    </location>
</feature>
<name>A0ABP0I3T1_9DINO</name>
<feature type="transmembrane region" description="Helical" evidence="2">
    <location>
        <begin position="228"/>
        <end position="251"/>
    </location>
</feature>
<feature type="domain" description="TIR" evidence="3">
    <location>
        <begin position="168"/>
        <end position="233"/>
    </location>
</feature>
<accession>A0ABP0I3T1</accession>
<evidence type="ECO:0000313" key="4">
    <source>
        <dbReference type="EMBL" id="CAK8995960.1"/>
    </source>
</evidence>
<dbReference type="Proteomes" id="UP001642464">
    <property type="component" value="Unassembled WGS sequence"/>
</dbReference>
<feature type="transmembrane region" description="Helical" evidence="2">
    <location>
        <begin position="460"/>
        <end position="478"/>
    </location>
</feature>
<dbReference type="Gene3D" id="3.40.50.10140">
    <property type="entry name" value="Toll/interleukin-1 receptor homology (TIR) domain"/>
    <property type="match status" value="1"/>
</dbReference>
<keyword evidence="2" id="KW-0472">Membrane</keyword>
<evidence type="ECO:0000313" key="5">
    <source>
        <dbReference type="Proteomes" id="UP001642464"/>
    </source>
</evidence>
<evidence type="ECO:0000256" key="1">
    <source>
        <dbReference type="SAM" id="MobiDB-lite"/>
    </source>
</evidence>
<keyword evidence="5" id="KW-1185">Reference proteome</keyword>
<reference evidence="4 5" key="1">
    <citation type="submission" date="2024-02" db="EMBL/GenBank/DDBJ databases">
        <authorList>
            <person name="Chen Y."/>
            <person name="Shah S."/>
            <person name="Dougan E. K."/>
            <person name="Thang M."/>
            <person name="Chan C."/>
        </authorList>
    </citation>
    <scope>NUCLEOTIDE SEQUENCE [LARGE SCALE GENOMIC DNA]</scope>
</reference>
<feature type="transmembrane region" description="Helical" evidence="2">
    <location>
        <begin position="130"/>
        <end position="151"/>
    </location>
</feature>
<dbReference type="InterPro" id="IPR000157">
    <property type="entry name" value="TIR_dom"/>
</dbReference>
<gene>
    <name evidence="4" type="ORF">SCF082_LOCUS4588</name>
</gene>
<dbReference type="SUPFAM" id="SSF52200">
    <property type="entry name" value="Toll/Interleukin receptor TIR domain"/>
    <property type="match status" value="1"/>
</dbReference>
<protein>
    <recommendedName>
        <fullName evidence="3">TIR domain-containing protein</fullName>
    </recommendedName>
</protein>
<feature type="transmembrane region" description="Helical" evidence="2">
    <location>
        <begin position="271"/>
        <end position="289"/>
    </location>
</feature>
<evidence type="ECO:0000256" key="2">
    <source>
        <dbReference type="SAM" id="Phobius"/>
    </source>
</evidence>
<feature type="transmembrane region" description="Helical" evidence="2">
    <location>
        <begin position="381"/>
        <end position="401"/>
    </location>
</feature>
<dbReference type="Pfam" id="PF01582">
    <property type="entry name" value="TIR"/>
    <property type="match status" value="1"/>
</dbReference>
<feature type="transmembrane region" description="Helical" evidence="2">
    <location>
        <begin position="498"/>
        <end position="519"/>
    </location>
</feature>
<proteinExistence type="predicted"/>
<dbReference type="InterPro" id="IPR035897">
    <property type="entry name" value="Toll_tir_struct_dom_sf"/>
</dbReference>
<dbReference type="EMBL" id="CAXAMM010002381">
    <property type="protein sequence ID" value="CAK8995960.1"/>
    <property type="molecule type" value="Genomic_DNA"/>
</dbReference>
<keyword evidence="2" id="KW-1133">Transmembrane helix</keyword>
<feature type="region of interest" description="Disordered" evidence="1">
    <location>
        <begin position="1"/>
        <end position="24"/>
    </location>
</feature>
<evidence type="ECO:0000259" key="3">
    <source>
        <dbReference type="Pfam" id="PF01582"/>
    </source>
</evidence>
<feature type="transmembrane region" description="Helical" evidence="2">
    <location>
        <begin position="89"/>
        <end position="115"/>
    </location>
</feature>
<organism evidence="4 5">
    <name type="scientific">Durusdinium trenchii</name>
    <dbReference type="NCBI Taxonomy" id="1381693"/>
    <lineage>
        <taxon>Eukaryota</taxon>
        <taxon>Sar</taxon>
        <taxon>Alveolata</taxon>
        <taxon>Dinophyceae</taxon>
        <taxon>Suessiales</taxon>
        <taxon>Symbiodiniaceae</taxon>
        <taxon>Durusdinium</taxon>
    </lineage>
</organism>
<sequence>MVPKPKAPSGRASHPKGDKETPLPARLLPTILPKELFQGVPLHRCLSGFGKHWANSSGEQYADFFFSEEVEFLEDFLSHDWATSRWSKLCALLVVYNSKAACIAAGITTFVWSILGKALLMPDASREQTFLEYCVFVTPVIFVYYLFLVCWQQIRSFFVSPSMVFLDKLCISQHDMHKKEEGIAGLAAFLSNSKRMVILWSPKYFSRLWCTYELGAFLRLHRRKRVEIIPASFGACLCIGSVLLSGSFFVFTGIDAASFSYEEFSLELAHVIRQVMATVTVFLAVWVYMKTLGSLAQLSEQLSSFSIRDAECFCCSVGHRMPETGQQISCDRRVVYGTLSTWYSTEKGSKGTDPLELFDQEVRSHLNVFVAQQMGNGYFPITHFSCMLIVCRVCLSFSFYFKDVLSPATVWLEVEPEAASPFFRCSKMIEEPVNLSLGLFVVLVLARLSGRIALNLRNRCFTMLCYVALLVLIMEGVQQLNRALLLYLRYSLYSAADWAALAYQLVLTIFCVLGIRVLASRSKAGRHGATSSDH</sequence>
<keyword evidence="2" id="KW-0812">Transmembrane</keyword>